<dbReference type="Proteomes" id="UP000819052">
    <property type="component" value="Unassembled WGS sequence"/>
</dbReference>
<sequence>MPDLIAQLRRAPHDFNLFQAISLLERSEPSRAPVGTAHGIDEAVRLAGQTDFAFPASDIASLGESARPGPPLMLRTAALTLAGGHGPIAAPFAEMLLEQRRQRDHAGLDFLDIFNQRLIGFWYRARCKQHLSLRPLAQNSTSLVRALDALSESGRAQGTPGPAGEQAWLRHAGLQSAAPRSMATLLALLRERIGIAFAGEQMVGRWHALVPPEHARLGQQRLGMGASLGARAWDQAAAMALTTPPLASAQFAALLPSGELYGLLGKLVARHLQQDISVSLQPALAAQPATRLGRAQALAPRLGQSAWLCSAASSARAYQQPRFDLRAQCTPTGADSHAS</sequence>
<dbReference type="RefSeq" id="WP_167077290.1">
    <property type="nucleotide sequence ID" value="NZ_VVIW01000008.1"/>
</dbReference>
<accession>A0ABX0M927</accession>
<proteinExistence type="predicted"/>
<dbReference type="InterPro" id="IPR010732">
    <property type="entry name" value="T6SS_TssG-like"/>
</dbReference>
<dbReference type="EMBL" id="VVIW01000008">
    <property type="protein sequence ID" value="NHZ41523.1"/>
    <property type="molecule type" value="Genomic_DNA"/>
</dbReference>
<keyword evidence="2" id="KW-1185">Reference proteome</keyword>
<comment type="caution">
    <text evidence="1">The sequence shown here is derived from an EMBL/GenBank/DDBJ whole genome shotgun (WGS) entry which is preliminary data.</text>
</comment>
<name>A0ABX0M927_9BURK</name>
<dbReference type="PANTHER" id="PTHR35564">
    <property type="match status" value="1"/>
</dbReference>
<dbReference type="NCBIfam" id="TIGR03347">
    <property type="entry name" value="VI_chp_1"/>
    <property type="match status" value="1"/>
</dbReference>
<dbReference type="Pfam" id="PF06996">
    <property type="entry name" value="T6SS_TssG"/>
    <property type="match status" value="1"/>
</dbReference>
<organism evidence="1 2">
    <name type="scientific">Massilia aquatica</name>
    <dbReference type="NCBI Taxonomy" id="2609000"/>
    <lineage>
        <taxon>Bacteria</taxon>
        <taxon>Pseudomonadati</taxon>
        <taxon>Pseudomonadota</taxon>
        <taxon>Betaproteobacteria</taxon>
        <taxon>Burkholderiales</taxon>
        <taxon>Oxalobacteraceae</taxon>
        <taxon>Telluria group</taxon>
        <taxon>Massilia</taxon>
    </lineage>
</organism>
<evidence type="ECO:0000313" key="1">
    <source>
        <dbReference type="EMBL" id="NHZ41523.1"/>
    </source>
</evidence>
<protein>
    <submittedName>
        <fullName evidence="1">Type VI secretion system baseplate subunit TssG</fullName>
    </submittedName>
</protein>
<gene>
    <name evidence="1" type="primary">tssG</name>
    <name evidence="1" type="ORF">F1609_15345</name>
</gene>
<reference evidence="1 2" key="1">
    <citation type="submission" date="2019-09" db="EMBL/GenBank/DDBJ databases">
        <title>Taxonomy of Antarctic Massilia spp.: description of Massilia rubra sp. nov., Massilia aquatica sp. nov., Massilia mucilaginosa sp. nov., Massilia frigida sp. nov. isolated from streams, lakes and regoliths.</title>
        <authorList>
            <person name="Holochova P."/>
            <person name="Sedlacek I."/>
            <person name="Kralova S."/>
            <person name="Maslanova I."/>
            <person name="Busse H.-J."/>
            <person name="Stankova E."/>
            <person name="Vrbovska V."/>
            <person name="Kovarovic V."/>
            <person name="Bartak M."/>
            <person name="Svec P."/>
            <person name="Pantucek R."/>
        </authorList>
    </citation>
    <scope>NUCLEOTIDE SEQUENCE [LARGE SCALE GENOMIC DNA]</scope>
    <source>
        <strain evidence="1 2">CCM 8693</strain>
    </source>
</reference>
<dbReference type="PANTHER" id="PTHR35564:SF3">
    <property type="entry name" value="TYPE VI SECRETION SYSTEM BASEPLATE SUBUNIT TSSG"/>
    <property type="match status" value="1"/>
</dbReference>
<evidence type="ECO:0000313" key="2">
    <source>
        <dbReference type="Proteomes" id="UP000819052"/>
    </source>
</evidence>